<dbReference type="AlphaFoldDB" id="A0A0B9A166"/>
<keyword evidence="1" id="KW-0969">Cilium</keyword>
<dbReference type="InterPro" id="IPR036584">
    <property type="entry name" value="FliS_sf"/>
</dbReference>
<organism evidence="1 2">
    <name type="scientific">Novosphingobium subterraneum</name>
    <dbReference type="NCBI Taxonomy" id="48936"/>
    <lineage>
        <taxon>Bacteria</taxon>
        <taxon>Pseudomonadati</taxon>
        <taxon>Pseudomonadota</taxon>
        <taxon>Alphaproteobacteria</taxon>
        <taxon>Sphingomonadales</taxon>
        <taxon>Sphingomonadaceae</taxon>
        <taxon>Novosphingobium</taxon>
    </lineage>
</organism>
<dbReference type="Pfam" id="PF02561">
    <property type="entry name" value="FliS"/>
    <property type="match status" value="1"/>
</dbReference>
<evidence type="ECO:0000313" key="2">
    <source>
        <dbReference type="Proteomes" id="UP000031338"/>
    </source>
</evidence>
<gene>
    <name evidence="1" type="ORF">NJ75_03213</name>
</gene>
<dbReference type="SUPFAM" id="SSF101116">
    <property type="entry name" value="Flagellar export chaperone FliS"/>
    <property type="match status" value="1"/>
</dbReference>
<accession>A0A0B9A166</accession>
<keyword evidence="2" id="KW-1185">Reference proteome</keyword>
<proteinExistence type="predicted"/>
<dbReference type="RefSeq" id="WP_039336200.1">
    <property type="nucleotide sequence ID" value="NZ_JRVC01000017.1"/>
</dbReference>
<reference evidence="1 2" key="1">
    <citation type="submission" date="2014-10" db="EMBL/GenBank/DDBJ databases">
        <title>Draft genome sequence of Novosphingobium subterraneum DSM 12447.</title>
        <authorList>
            <person name="Gan H.M."/>
            <person name="Gan H.Y."/>
            <person name="Savka M.A."/>
        </authorList>
    </citation>
    <scope>NUCLEOTIDE SEQUENCE [LARGE SCALE GENOMIC DNA]</scope>
    <source>
        <strain evidence="1 2">DSM 12447</strain>
    </source>
</reference>
<dbReference type="PATRIC" id="fig|48936.3.peg.3231"/>
<keyword evidence="1" id="KW-0966">Cell projection</keyword>
<dbReference type="STRING" id="48936.NJ75_03213"/>
<dbReference type="InterPro" id="IPR003713">
    <property type="entry name" value="FliS"/>
</dbReference>
<evidence type="ECO:0000313" key="1">
    <source>
        <dbReference type="EMBL" id="KHS44344.1"/>
    </source>
</evidence>
<dbReference type="GO" id="GO:0044780">
    <property type="term" value="P:bacterial-type flagellum assembly"/>
    <property type="evidence" value="ECO:0007669"/>
    <property type="project" value="InterPro"/>
</dbReference>
<dbReference type="Gene3D" id="1.20.120.340">
    <property type="entry name" value="Flagellar protein FliS"/>
    <property type="match status" value="1"/>
</dbReference>
<name>A0A0B9A166_9SPHN</name>
<dbReference type="Proteomes" id="UP000031338">
    <property type="component" value="Unassembled WGS sequence"/>
</dbReference>
<sequence length="127" mass="13973">MLHHRKDPTEAYRRVDFDARVRGADSRQLVDLCLEQVIGSVGRAVHAQERGDNAAKSAALTRAISALTALQMGVDLANPTAGALIQLYQSARNAILDCVTRFDARTLQAIRQDFTEIREAMLRSIPA</sequence>
<comment type="caution">
    <text evidence="1">The sequence shown here is derived from an EMBL/GenBank/DDBJ whole genome shotgun (WGS) entry which is preliminary data.</text>
</comment>
<protein>
    <submittedName>
        <fullName evidence="1">Flagellin-specific chaperone FliS-like protein</fullName>
    </submittedName>
</protein>
<keyword evidence="1" id="KW-0282">Flagellum</keyword>
<dbReference type="EMBL" id="JRVC01000017">
    <property type="protein sequence ID" value="KHS44344.1"/>
    <property type="molecule type" value="Genomic_DNA"/>
</dbReference>